<comment type="caution">
    <text evidence="2">The sequence shown here is derived from an EMBL/GenBank/DDBJ whole genome shotgun (WGS) entry which is preliminary data.</text>
</comment>
<organism evidence="2 3">
    <name type="scientific">Parelaphostrongylus tenuis</name>
    <name type="common">Meningeal worm</name>
    <dbReference type="NCBI Taxonomy" id="148309"/>
    <lineage>
        <taxon>Eukaryota</taxon>
        <taxon>Metazoa</taxon>
        <taxon>Ecdysozoa</taxon>
        <taxon>Nematoda</taxon>
        <taxon>Chromadorea</taxon>
        <taxon>Rhabditida</taxon>
        <taxon>Rhabditina</taxon>
        <taxon>Rhabditomorpha</taxon>
        <taxon>Strongyloidea</taxon>
        <taxon>Metastrongylidae</taxon>
        <taxon>Parelaphostrongylus</taxon>
    </lineage>
</organism>
<dbReference type="AlphaFoldDB" id="A0AAD5QHX2"/>
<feature type="region of interest" description="Disordered" evidence="1">
    <location>
        <begin position="50"/>
        <end position="75"/>
    </location>
</feature>
<evidence type="ECO:0000313" key="2">
    <source>
        <dbReference type="EMBL" id="KAJ1348835.1"/>
    </source>
</evidence>
<evidence type="ECO:0000313" key="3">
    <source>
        <dbReference type="Proteomes" id="UP001196413"/>
    </source>
</evidence>
<proteinExistence type="predicted"/>
<dbReference type="EMBL" id="JAHQIW010000566">
    <property type="protein sequence ID" value="KAJ1348835.1"/>
    <property type="molecule type" value="Genomic_DNA"/>
</dbReference>
<reference evidence="2" key="1">
    <citation type="submission" date="2021-06" db="EMBL/GenBank/DDBJ databases">
        <title>Parelaphostrongylus tenuis whole genome reference sequence.</title>
        <authorList>
            <person name="Garwood T.J."/>
            <person name="Larsen P.A."/>
            <person name="Fountain-Jones N.M."/>
            <person name="Garbe J.R."/>
            <person name="Macchietto M.G."/>
            <person name="Kania S.A."/>
            <person name="Gerhold R.W."/>
            <person name="Richards J.E."/>
            <person name="Wolf T.M."/>
        </authorList>
    </citation>
    <scope>NUCLEOTIDE SEQUENCE</scope>
    <source>
        <strain evidence="2">MNPRO001-30</strain>
        <tissue evidence="2">Meninges</tissue>
    </source>
</reference>
<evidence type="ECO:0000256" key="1">
    <source>
        <dbReference type="SAM" id="MobiDB-lite"/>
    </source>
</evidence>
<keyword evidence="3" id="KW-1185">Reference proteome</keyword>
<gene>
    <name evidence="2" type="ORF">KIN20_004228</name>
</gene>
<protein>
    <submittedName>
        <fullName evidence="2">Uncharacterized protein</fullName>
    </submittedName>
</protein>
<name>A0AAD5QHX2_PARTN</name>
<dbReference type="Proteomes" id="UP001196413">
    <property type="component" value="Unassembled WGS sequence"/>
</dbReference>
<accession>A0AAD5QHX2</accession>
<sequence>MVEAEEPVSKSQFQPLRSVNTNKSFLVWGTGSQVASGYYYSILAAARSDVSRTPLPQQSPVSISELPTERSSFPA</sequence>